<evidence type="ECO:0000256" key="3">
    <source>
        <dbReference type="ARBA" id="ARBA00023015"/>
    </source>
</evidence>
<reference evidence="8" key="2">
    <citation type="submission" date="2020-09" db="EMBL/GenBank/DDBJ databases">
        <authorList>
            <person name="Sun Q."/>
            <person name="Zhou Y."/>
        </authorList>
    </citation>
    <scope>NUCLEOTIDE SEQUENCE</scope>
    <source>
        <strain evidence="8">CGMCC 1.12785</strain>
    </source>
</reference>
<dbReference type="CDD" id="cd00609">
    <property type="entry name" value="AAT_like"/>
    <property type="match status" value="1"/>
</dbReference>
<dbReference type="Proteomes" id="UP000616114">
    <property type="component" value="Unassembled WGS sequence"/>
</dbReference>
<dbReference type="EMBL" id="BMFY01000005">
    <property type="protein sequence ID" value="GGA13101.1"/>
    <property type="molecule type" value="Genomic_DNA"/>
</dbReference>
<feature type="domain" description="HTH gntR-type" evidence="7">
    <location>
        <begin position="16"/>
        <end position="84"/>
    </location>
</feature>
<dbReference type="SMART" id="SM00345">
    <property type="entry name" value="HTH_GNTR"/>
    <property type="match status" value="1"/>
</dbReference>
<dbReference type="InterPro" id="IPR015421">
    <property type="entry name" value="PyrdxlP-dep_Trfase_major"/>
</dbReference>
<accession>A0A8J2TXV1</accession>
<proteinExistence type="inferred from homology"/>
<evidence type="ECO:0000256" key="1">
    <source>
        <dbReference type="ARBA" id="ARBA00005384"/>
    </source>
</evidence>
<comment type="caution">
    <text evidence="8">The sequence shown here is derived from an EMBL/GenBank/DDBJ whole genome shotgun (WGS) entry which is preliminary data.</text>
</comment>
<evidence type="ECO:0000256" key="5">
    <source>
        <dbReference type="ARBA" id="ARBA00023163"/>
    </source>
</evidence>
<organism evidence="8 9">
    <name type="scientific">Sediminivirga luteola</name>
    <dbReference type="NCBI Taxonomy" id="1774748"/>
    <lineage>
        <taxon>Bacteria</taxon>
        <taxon>Bacillati</taxon>
        <taxon>Actinomycetota</taxon>
        <taxon>Actinomycetes</taxon>
        <taxon>Micrococcales</taxon>
        <taxon>Brevibacteriaceae</taxon>
        <taxon>Sediminivirga</taxon>
    </lineage>
</organism>
<sequence length="474" mass="50064">MPRTARPVHLPLRLTRPSGRQLASALVDLLATGRLADGDWLPSTRALASDLGCSRSLVEGAYEELIAAGFFEGIPGSGTRVLSGASMAAAAGVRTRAGAAHALEAADGPAQGPESARGGDGRPVDLSPGTPDTTLIDARAWSRAWREAARLPVPGTAARRSGHEALIAALRTHLRRHRGLAAGDILPLPGSNAAFRTVAACAGMRRCYLESPCYPSAHREFQRAGMEVCFIPVDADGLVVESLPDEPGLVYLTPAHQYPLGHRLSAERRALLVAWARRTGSVVIEDDYDGEFRYGVAPLPAVASVPGAEDVVAYVGTASKALAPSLGLAWLIPPRPLAAPARDYVLDQHLAVPAVTGEAMARFLDSGDMARHLARAGRVYHDRRNRLIDALARHCPDLEPVGVEAGLHVTVPLPDLDDRQVQGALRQQGWEVASLSSYPAHPDGPPRTGLVVGYASLTAAEADRFATALARVLG</sequence>
<evidence type="ECO:0000313" key="9">
    <source>
        <dbReference type="Proteomes" id="UP000616114"/>
    </source>
</evidence>
<evidence type="ECO:0000256" key="6">
    <source>
        <dbReference type="SAM" id="MobiDB-lite"/>
    </source>
</evidence>
<dbReference type="SUPFAM" id="SSF53383">
    <property type="entry name" value="PLP-dependent transferases"/>
    <property type="match status" value="1"/>
</dbReference>
<evidence type="ECO:0000313" key="8">
    <source>
        <dbReference type="EMBL" id="GGA13101.1"/>
    </source>
</evidence>
<dbReference type="InterPro" id="IPR015424">
    <property type="entry name" value="PyrdxlP-dep_Trfase"/>
</dbReference>
<dbReference type="SUPFAM" id="SSF46785">
    <property type="entry name" value="Winged helix' DNA-binding domain"/>
    <property type="match status" value="1"/>
</dbReference>
<gene>
    <name evidence="8" type="ORF">GCM10011333_15030</name>
</gene>
<dbReference type="InterPro" id="IPR051446">
    <property type="entry name" value="HTH_trans_reg/aminotransferase"/>
</dbReference>
<dbReference type="PANTHER" id="PTHR46577:SF1">
    <property type="entry name" value="HTH-TYPE TRANSCRIPTIONAL REGULATORY PROTEIN GABR"/>
    <property type="match status" value="1"/>
</dbReference>
<evidence type="ECO:0000256" key="4">
    <source>
        <dbReference type="ARBA" id="ARBA00023125"/>
    </source>
</evidence>
<keyword evidence="2" id="KW-0663">Pyridoxal phosphate</keyword>
<keyword evidence="5" id="KW-0804">Transcription</keyword>
<dbReference type="AlphaFoldDB" id="A0A8J2TXV1"/>
<reference evidence="8" key="1">
    <citation type="journal article" date="2014" name="Int. J. Syst. Evol. Microbiol.">
        <title>Complete genome sequence of Corynebacterium casei LMG S-19264T (=DSM 44701T), isolated from a smear-ripened cheese.</title>
        <authorList>
            <consortium name="US DOE Joint Genome Institute (JGI-PGF)"/>
            <person name="Walter F."/>
            <person name="Albersmeier A."/>
            <person name="Kalinowski J."/>
            <person name="Ruckert C."/>
        </authorList>
    </citation>
    <scope>NUCLEOTIDE SEQUENCE</scope>
    <source>
        <strain evidence="8">CGMCC 1.12785</strain>
    </source>
</reference>
<name>A0A8J2TXV1_9MICO</name>
<evidence type="ECO:0000259" key="7">
    <source>
        <dbReference type="PROSITE" id="PS50949"/>
    </source>
</evidence>
<protein>
    <submittedName>
        <fullName evidence="8">GntR family transcriptional regulator</fullName>
    </submittedName>
</protein>
<dbReference type="Pfam" id="PF00392">
    <property type="entry name" value="GntR"/>
    <property type="match status" value="1"/>
</dbReference>
<dbReference type="PROSITE" id="PS50949">
    <property type="entry name" value="HTH_GNTR"/>
    <property type="match status" value="1"/>
</dbReference>
<dbReference type="GO" id="GO:0003677">
    <property type="term" value="F:DNA binding"/>
    <property type="evidence" value="ECO:0007669"/>
    <property type="project" value="UniProtKB-KW"/>
</dbReference>
<keyword evidence="9" id="KW-1185">Reference proteome</keyword>
<keyword evidence="4" id="KW-0238">DNA-binding</keyword>
<dbReference type="Gene3D" id="1.10.10.10">
    <property type="entry name" value="Winged helix-like DNA-binding domain superfamily/Winged helix DNA-binding domain"/>
    <property type="match status" value="1"/>
</dbReference>
<dbReference type="Gene3D" id="3.40.640.10">
    <property type="entry name" value="Type I PLP-dependent aspartate aminotransferase-like (Major domain)"/>
    <property type="match status" value="1"/>
</dbReference>
<dbReference type="GO" id="GO:0030170">
    <property type="term" value="F:pyridoxal phosphate binding"/>
    <property type="evidence" value="ECO:0007669"/>
    <property type="project" value="InterPro"/>
</dbReference>
<dbReference type="InterPro" id="IPR036388">
    <property type="entry name" value="WH-like_DNA-bd_sf"/>
</dbReference>
<dbReference type="InterPro" id="IPR000524">
    <property type="entry name" value="Tscrpt_reg_HTH_GntR"/>
</dbReference>
<dbReference type="GO" id="GO:0003700">
    <property type="term" value="F:DNA-binding transcription factor activity"/>
    <property type="evidence" value="ECO:0007669"/>
    <property type="project" value="InterPro"/>
</dbReference>
<dbReference type="Pfam" id="PF00155">
    <property type="entry name" value="Aminotran_1_2"/>
    <property type="match status" value="1"/>
</dbReference>
<evidence type="ECO:0000256" key="2">
    <source>
        <dbReference type="ARBA" id="ARBA00022898"/>
    </source>
</evidence>
<keyword evidence="3" id="KW-0805">Transcription regulation</keyword>
<dbReference type="PANTHER" id="PTHR46577">
    <property type="entry name" value="HTH-TYPE TRANSCRIPTIONAL REGULATORY PROTEIN GABR"/>
    <property type="match status" value="1"/>
</dbReference>
<comment type="similarity">
    <text evidence="1">In the C-terminal section; belongs to the class-I pyridoxal-phosphate-dependent aminotransferase family.</text>
</comment>
<dbReference type="CDD" id="cd07377">
    <property type="entry name" value="WHTH_GntR"/>
    <property type="match status" value="1"/>
</dbReference>
<feature type="region of interest" description="Disordered" evidence="6">
    <location>
        <begin position="106"/>
        <end position="132"/>
    </location>
</feature>
<dbReference type="InterPro" id="IPR036390">
    <property type="entry name" value="WH_DNA-bd_sf"/>
</dbReference>
<dbReference type="InterPro" id="IPR004839">
    <property type="entry name" value="Aminotransferase_I/II_large"/>
</dbReference>
<dbReference type="RefSeq" id="WP_188550308.1">
    <property type="nucleotide sequence ID" value="NZ_BMFY01000005.1"/>
</dbReference>